<name>A0ABS4CNH3_9ENTE</name>
<feature type="domain" description="Carboxymuconolactone decarboxylase-like" evidence="1">
    <location>
        <begin position="12"/>
        <end position="92"/>
    </location>
</feature>
<gene>
    <name evidence="2" type="ORF">I6N96_17660</name>
</gene>
<organism evidence="2 3">
    <name type="scientific">Enterococcus larvae</name>
    <dbReference type="NCBI Taxonomy" id="2794352"/>
    <lineage>
        <taxon>Bacteria</taxon>
        <taxon>Bacillati</taxon>
        <taxon>Bacillota</taxon>
        <taxon>Bacilli</taxon>
        <taxon>Lactobacillales</taxon>
        <taxon>Enterococcaceae</taxon>
        <taxon>Enterococcus</taxon>
    </lineage>
</organism>
<dbReference type="NCBIfam" id="TIGR00778">
    <property type="entry name" value="ahpD_dom"/>
    <property type="match status" value="1"/>
</dbReference>
<accession>A0ABS4CNH3</accession>
<keyword evidence="3" id="KW-1185">Reference proteome</keyword>
<comment type="caution">
    <text evidence="2">The sequence shown here is derived from an EMBL/GenBank/DDBJ whole genome shotgun (WGS) entry which is preliminary data.</text>
</comment>
<dbReference type="Proteomes" id="UP000673375">
    <property type="component" value="Unassembled WGS sequence"/>
</dbReference>
<dbReference type="SUPFAM" id="SSF69118">
    <property type="entry name" value="AhpD-like"/>
    <property type="match status" value="1"/>
</dbReference>
<dbReference type="PANTHER" id="PTHR34846:SF10">
    <property type="entry name" value="CYTOPLASMIC PROTEIN"/>
    <property type="match status" value="1"/>
</dbReference>
<protein>
    <submittedName>
        <fullName evidence="2">Carboxymuconolactone decarboxylase family protein</fullName>
    </submittedName>
</protein>
<dbReference type="InterPro" id="IPR003779">
    <property type="entry name" value="CMD-like"/>
</dbReference>
<evidence type="ECO:0000259" key="1">
    <source>
        <dbReference type="Pfam" id="PF02627"/>
    </source>
</evidence>
<evidence type="ECO:0000313" key="3">
    <source>
        <dbReference type="Proteomes" id="UP000673375"/>
    </source>
</evidence>
<dbReference type="InterPro" id="IPR004675">
    <property type="entry name" value="AhpD_core"/>
</dbReference>
<dbReference type="PANTHER" id="PTHR34846">
    <property type="entry name" value="4-CARBOXYMUCONOLACTONE DECARBOXYLASE FAMILY PROTEIN (AFU_ORTHOLOGUE AFUA_6G11590)"/>
    <property type="match status" value="1"/>
</dbReference>
<dbReference type="Pfam" id="PF02627">
    <property type="entry name" value="CMD"/>
    <property type="match status" value="1"/>
</dbReference>
<sequence>MSRIDYYSVAPDGLNQIMKVENYVNKTELDKTLKEYIKLRVSLINGCAYCVNMHTKDLIKIGEPFEKIACVSVWDEADYFTEKEGTALELAEYVTRISDQGVPDALYQKVREHFSEKEYVDLILAIAQINTWNRISISMGNRATAE</sequence>
<reference evidence="2 3" key="1">
    <citation type="submission" date="2020-12" db="EMBL/GenBank/DDBJ databases">
        <title>Vagococcus allomyrinae sp. nov. and Enterococcus lavae sp. nov., isolated from the larvae of Allomyrina dichotoma.</title>
        <authorList>
            <person name="Lee S.D."/>
        </authorList>
    </citation>
    <scope>NUCLEOTIDE SEQUENCE [LARGE SCALE GENOMIC DNA]</scope>
    <source>
        <strain evidence="2 3">BWM-S5</strain>
    </source>
</reference>
<dbReference type="Gene3D" id="1.20.1290.10">
    <property type="entry name" value="AhpD-like"/>
    <property type="match status" value="1"/>
</dbReference>
<dbReference type="RefSeq" id="WP_209558895.1">
    <property type="nucleotide sequence ID" value="NZ_JAEDXU010000012.1"/>
</dbReference>
<evidence type="ECO:0000313" key="2">
    <source>
        <dbReference type="EMBL" id="MBP1048123.1"/>
    </source>
</evidence>
<dbReference type="EMBL" id="JAEDXU010000012">
    <property type="protein sequence ID" value="MBP1048123.1"/>
    <property type="molecule type" value="Genomic_DNA"/>
</dbReference>
<proteinExistence type="predicted"/>
<dbReference type="InterPro" id="IPR029032">
    <property type="entry name" value="AhpD-like"/>
</dbReference>